<dbReference type="RefSeq" id="XP_051449618.1">
    <property type="nucleotide sequence ID" value="XM_051584997.1"/>
</dbReference>
<dbReference type="AlphaFoldDB" id="A0AAD5EJQ3"/>
<accession>A0AAD5EJQ3</accession>
<comment type="caution">
    <text evidence="1">The sequence shown here is derived from an EMBL/GenBank/DDBJ whole genome shotgun (WGS) entry which is preliminary data.</text>
</comment>
<sequence length="176" mass="20540">MQHHRRRNIEITRTIYHKHFMQSQPNYDFYPSLSRRMSNGYEHRPTPVARPATDSFNFAMAASPRFSGVNATPQPVDAAADEQAPLPFSRFANEPSHQDWDCYPMVLRNVSVWARLRQKLMGRGHGVVKENLWTAYIFLVLATHTKLVSFWQVQNYGSQDMRDRLYAMEHSLNNTL</sequence>
<keyword evidence="2" id="KW-1185">Reference proteome</keyword>
<proteinExistence type="predicted"/>
<gene>
    <name evidence="1" type="ORF">K450DRAFT_217163</name>
</gene>
<evidence type="ECO:0000313" key="1">
    <source>
        <dbReference type="EMBL" id="KAI8584614.1"/>
    </source>
</evidence>
<dbReference type="GeneID" id="75910347"/>
<dbReference type="EMBL" id="MU620892">
    <property type="protein sequence ID" value="KAI8584614.1"/>
    <property type="molecule type" value="Genomic_DNA"/>
</dbReference>
<dbReference type="Proteomes" id="UP001206595">
    <property type="component" value="Unassembled WGS sequence"/>
</dbReference>
<reference evidence="1" key="1">
    <citation type="submission" date="2021-06" db="EMBL/GenBank/DDBJ databases">
        <authorList>
            <consortium name="DOE Joint Genome Institute"/>
            <person name="Mondo S.J."/>
            <person name="Amses K.R."/>
            <person name="Simmons D.R."/>
            <person name="Longcore J.E."/>
            <person name="Seto K."/>
            <person name="Alves G.H."/>
            <person name="Bonds A.E."/>
            <person name="Quandt C.A."/>
            <person name="Davis W.J."/>
            <person name="Chang Y."/>
            <person name="Letcher P.M."/>
            <person name="Powell M.J."/>
            <person name="Kuo A."/>
            <person name="Labutti K."/>
            <person name="Pangilinan J."/>
            <person name="Andreopoulos W."/>
            <person name="Tritt A."/>
            <person name="Riley R."/>
            <person name="Hundley H."/>
            <person name="Johnson J."/>
            <person name="Lipzen A."/>
            <person name="Barry K."/>
            <person name="Berbee M.L."/>
            <person name="Buchler N.E."/>
            <person name="Grigoriev I.V."/>
            <person name="Spatafora J.W."/>
            <person name="Stajich J.E."/>
            <person name="James T.Y."/>
        </authorList>
    </citation>
    <scope>NUCLEOTIDE SEQUENCE</scope>
    <source>
        <strain evidence="1">AG</strain>
    </source>
</reference>
<organism evidence="1 2">
    <name type="scientific">Umbelopsis ramanniana AG</name>
    <dbReference type="NCBI Taxonomy" id="1314678"/>
    <lineage>
        <taxon>Eukaryota</taxon>
        <taxon>Fungi</taxon>
        <taxon>Fungi incertae sedis</taxon>
        <taxon>Mucoromycota</taxon>
        <taxon>Mucoromycotina</taxon>
        <taxon>Umbelopsidomycetes</taxon>
        <taxon>Umbelopsidales</taxon>
        <taxon>Umbelopsidaceae</taxon>
        <taxon>Umbelopsis</taxon>
    </lineage>
</organism>
<reference evidence="1" key="2">
    <citation type="journal article" date="2022" name="Proc. Natl. Acad. Sci. U.S.A.">
        <title>Diploid-dominant life cycles characterize the early evolution of Fungi.</title>
        <authorList>
            <person name="Amses K.R."/>
            <person name="Simmons D.R."/>
            <person name="Longcore J.E."/>
            <person name="Mondo S.J."/>
            <person name="Seto K."/>
            <person name="Jeronimo G.H."/>
            <person name="Bonds A.E."/>
            <person name="Quandt C.A."/>
            <person name="Davis W.J."/>
            <person name="Chang Y."/>
            <person name="Federici B.A."/>
            <person name="Kuo A."/>
            <person name="LaButti K."/>
            <person name="Pangilinan J."/>
            <person name="Andreopoulos W."/>
            <person name="Tritt A."/>
            <person name="Riley R."/>
            <person name="Hundley H."/>
            <person name="Johnson J."/>
            <person name="Lipzen A."/>
            <person name="Barry K."/>
            <person name="Lang B.F."/>
            <person name="Cuomo C.A."/>
            <person name="Buchler N.E."/>
            <person name="Grigoriev I.V."/>
            <person name="Spatafora J.W."/>
            <person name="Stajich J.E."/>
            <person name="James T.Y."/>
        </authorList>
    </citation>
    <scope>NUCLEOTIDE SEQUENCE</scope>
    <source>
        <strain evidence="1">AG</strain>
    </source>
</reference>
<protein>
    <submittedName>
        <fullName evidence="1">Uncharacterized protein</fullName>
    </submittedName>
</protein>
<name>A0AAD5EJQ3_UMBRA</name>
<evidence type="ECO:0000313" key="2">
    <source>
        <dbReference type="Proteomes" id="UP001206595"/>
    </source>
</evidence>